<dbReference type="SUPFAM" id="SSF46785">
    <property type="entry name" value="Winged helix' DNA-binding domain"/>
    <property type="match status" value="1"/>
</dbReference>
<dbReference type="InterPro" id="IPR036390">
    <property type="entry name" value="WH_DNA-bd_sf"/>
</dbReference>
<evidence type="ECO:0000259" key="5">
    <source>
        <dbReference type="PROSITE" id="PS50931"/>
    </source>
</evidence>
<dbReference type="Proteomes" id="UP000825886">
    <property type="component" value="Chromosome"/>
</dbReference>
<dbReference type="Gene3D" id="1.10.10.10">
    <property type="entry name" value="Winged helix-like DNA-binding domain superfamily/Winged helix DNA-binding domain"/>
    <property type="match status" value="1"/>
</dbReference>
<evidence type="ECO:0000256" key="3">
    <source>
        <dbReference type="ARBA" id="ARBA00023125"/>
    </source>
</evidence>
<dbReference type="SUPFAM" id="SSF53850">
    <property type="entry name" value="Periplasmic binding protein-like II"/>
    <property type="match status" value="1"/>
</dbReference>
<organism evidence="6 7">
    <name type="scientific">Symbiopectobacterium purcellii</name>
    <dbReference type="NCBI Taxonomy" id="2871826"/>
    <lineage>
        <taxon>Bacteria</taxon>
        <taxon>Pseudomonadati</taxon>
        <taxon>Pseudomonadota</taxon>
        <taxon>Gammaproteobacteria</taxon>
        <taxon>Enterobacterales</taxon>
        <taxon>Enterobacteriaceae</taxon>
    </lineage>
</organism>
<evidence type="ECO:0000256" key="1">
    <source>
        <dbReference type="ARBA" id="ARBA00009437"/>
    </source>
</evidence>
<dbReference type="PROSITE" id="PS50931">
    <property type="entry name" value="HTH_LYSR"/>
    <property type="match status" value="1"/>
</dbReference>
<protein>
    <submittedName>
        <fullName evidence="6">LysR family transcriptional regulator</fullName>
    </submittedName>
</protein>
<dbReference type="InterPro" id="IPR005119">
    <property type="entry name" value="LysR_subst-bd"/>
</dbReference>
<dbReference type="InterPro" id="IPR000847">
    <property type="entry name" value="LysR_HTH_N"/>
</dbReference>
<dbReference type="Pfam" id="PF00126">
    <property type="entry name" value="HTH_1"/>
    <property type="match status" value="1"/>
</dbReference>
<gene>
    <name evidence="6" type="ORF">K6K13_19695</name>
</gene>
<dbReference type="PANTHER" id="PTHR30126">
    <property type="entry name" value="HTH-TYPE TRANSCRIPTIONAL REGULATOR"/>
    <property type="match status" value="1"/>
</dbReference>
<dbReference type="PANTHER" id="PTHR30126:SF2">
    <property type="entry name" value="HTH-TYPE TRANSCRIPTIONAL REGULATOR YJIE"/>
    <property type="match status" value="1"/>
</dbReference>
<evidence type="ECO:0000256" key="2">
    <source>
        <dbReference type="ARBA" id="ARBA00023015"/>
    </source>
</evidence>
<dbReference type="Gene3D" id="3.40.190.290">
    <property type="match status" value="1"/>
</dbReference>
<sequence length="312" mass="34714">MPNRHHLELAWLEDGIALAESLNFSKAAAARYVTQPAFSRRIQALEAWVGVALFERNRRGARLTQAGEVFFHQAPDLIRALYALRSETRDSVEQRAPEVIMCATHALSFTFIPDWLRNNSDISRDSAFQLVSATLHACERMLTQGGAQFLLCHHHPHMQLHLPTQKFMSISLGQDRLIPYSIPATGPHSAKWFVDAQQGFPFLAYSEDSGLGRIISNTASLHRLTRNMETVFTSDLAATLLALVKAGEGVAWLPHALAAESEKNGTICRATHHEEKWTIPLDIRLYRPAARLATGAETLWDSVLVGHQASPP</sequence>
<evidence type="ECO:0000313" key="7">
    <source>
        <dbReference type="Proteomes" id="UP000825886"/>
    </source>
</evidence>
<dbReference type="PRINTS" id="PR00039">
    <property type="entry name" value="HTHLYSR"/>
</dbReference>
<dbReference type="Pfam" id="PF03466">
    <property type="entry name" value="LysR_substrate"/>
    <property type="match status" value="1"/>
</dbReference>
<dbReference type="InterPro" id="IPR036388">
    <property type="entry name" value="WH-like_DNA-bd_sf"/>
</dbReference>
<keyword evidence="7" id="KW-1185">Reference proteome</keyword>
<reference evidence="6 7" key="1">
    <citation type="submission" date="2021-08" db="EMBL/GenBank/DDBJ databases">
        <title>Culture and genomic analysis of Symbiopectobacterium purcellii sp. nov. gen. nov., isolated from the leafhopper Empoasca decipiens.</title>
        <authorList>
            <person name="Nadal-Jimenez P."/>
            <person name="Siozios S."/>
            <person name="Halliday N."/>
            <person name="Camara M."/>
            <person name="Hurst G.D.D."/>
        </authorList>
    </citation>
    <scope>NUCLEOTIDE SEQUENCE [LARGE SCALE GENOMIC DNA]</scope>
    <source>
        <strain evidence="6 7">SyEd1</strain>
    </source>
</reference>
<feature type="domain" description="HTH lysR-type" evidence="5">
    <location>
        <begin position="7"/>
        <end position="64"/>
    </location>
</feature>
<keyword evidence="2" id="KW-0805">Transcription regulation</keyword>
<name>A0ABX9AJQ0_9ENTR</name>
<keyword evidence="4" id="KW-0804">Transcription</keyword>
<accession>A0ABX9AJQ0</accession>
<dbReference type="EMBL" id="CP081864">
    <property type="protein sequence ID" value="QZN95392.1"/>
    <property type="molecule type" value="Genomic_DNA"/>
</dbReference>
<proteinExistence type="inferred from homology"/>
<evidence type="ECO:0000256" key="4">
    <source>
        <dbReference type="ARBA" id="ARBA00023163"/>
    </source>
</evidence>
<keyword evidence="3" id="KW-0238">DNA-binding</keyword>
<evidence type="ECO:0000313" key="6">
    <source>
        <dbReference type="EMBL" id="QZN95392.1"/>
    </source>
</evidence>
<dbReference type="RefSeq" id="WP_222158492.1">
    <property type="nucleotide sequence ID" value="NZ_CP081864.1"/>
</dbReference>
<comment type="similarity">
    <text evidence="1">Belongs to the LysR transcriptional regulatory family.</text>
</comment>